<proteinExistence type="predicted"/>
<dbReference type="EMBL" id="JBBPBN010000257">
    <property type="protein sequence ID" value="KAK8491878.1"/>
    <property type="molecule type" value="Genomic_DNA"/>
</dbReference>
<comment type="caution">
    <text evidence="1">The sequence shown here is derived from an EMBL/GenBank/DDBJ whole genome shotgun (WGS) entry which is preliminary data.</text>
</comment>
<keyword evidence="2" id="KW-1185">Reference proteome</keyword>
<dbReference type="Proteomes" id="UP001396334">
    <property type="component" value="Unassembled WGS sequence"/>
</dbReference>
<evidence type="ECO:0000313" key="1">
    <source>
        <dbReference type="EMBL" id="KAK8491878.1"/>
    </source>
</evidence>
<protein>
    <submittedName>
        <fullName evidence="1">Uncharacterized protein</fullName>
    </submittedName>
</protein>
<organism evidence="1 2">
    <name type="scientific">Hibiscus sabdariffa</name>
    <name type="common">roselle</name>
    <dbReference type="NCBI Taxonomy" id="183260"/>
    <lineage>
        <taxon>Eukaryota</taxon>
        <taxon>Viridiplantae</taxon>
        <taxon>Streptophyta</taxon>
        <taxon>Embryophyta</taxon>
        <taxon>Tracheophyta</taxon>
        <taxon>Spermatophyta</taxon>
        <taxon>Magnoliopsida</taxon>
        <taxon>eudicotyledons</taxon>
        <taxon>Gunneridae</taxon>
        <taxon>Pentapetalae</taxon>
        <taxon>rosids</taxon>
        <taxon>malvids</taxon>
        <taxon>Malvales</taxon>
        <taxon>Malvaceae</taxon>
        <taxon>Malvoideae</taxon>
        <taxon>Hibiscus</taxon>
    </lineage>
</organism>
<reference evidence="1 2" key="1">
    <citation type="journal article" date="2024" name="G3 (Bethesda)">
        <title>Genome assembly of Hibiscus sabdariffa L. provides insights into metabolisms of medicinal natural products.</title>
        <authorList>
            <person name="Kim T."/>
        </authorList>
    </citation>
    <scope>NUCLEOTIDE SEQUENCE [LARGE SCALE GENOMIC DNA]</scope>
    <source>
        <strain evidence="1">TK-2024</strain>
        <tissue evidence="1">Old leaves</tissue>
    </source>
</reference>
<sequence length="70" mass="7847">MIDWVERNLLLLKAKASMNSLDSSLPIASSAVNSEEKVGMTRLEPVTFCIQNKDATKLRHIPFNWSTVSL</sequence>
<name>A0ABR2AFF3_9ROSI</name>
<evidence type="ECO:0000313" key="2">
    <source>
        <dbReference type="Proteomes" id="UP001396334"/>
    </source>
</evidence>
<gene>
    <name evidence="1" type="ORF">V6N11_014002</name>
</gene>
<accession>A0ABR2AFF3</accession>